<dbReference type="SMART" id="SM00451">
    <property type="entry name" value="ZnF_U1"/>
    <property type="match status" value="1"/>
</dbReference>
<comment type="caution">
    <text evidence="9">The sequence shown here is derived from an EMBL/GenBank/DDBJ whole genome shotgun (WGS) entry which is preliminary data.</text>
</comment>
<proteinExistence type="inferred from homology"/>
<dbReference type="Proteomes" id="UP000187209">
    <property type="component" value="Unassembled WGS sequence"/>
</dbReference>
<keyword evidence="5" id="KW-0862">Zinc</keyword>
<reference evidence="9 10" key="1">
    <citation type="submission" date="2016-11" db="EMBL/GenBank/DDBJ databases">
        <title>The macronuclear genome of Stentor coeruleus: a giant cell with tiny introns.</title>
        <authorList>
            <person name="Slabodnick M."/>
            <person name="Ruby J.G."/>
            <person name="Reiff S.B."/>
            <person name="Swart E.C."/>
            <person name="Gosai S."/>
            <person name="Prabakaran S."/>
            <person name="Witkowska E."/>
            <person name="Larue G.E."/>
            <person name="Fisher S."/>
            <person name="Freeman R.M."/>
            <person name="Gunawardena J."/>
            <person name="Chu W."/>
            <person name="Stover N.A."/>
            <person name="Gregory B.D."/>
            <person name="Nowacki M."/>
            <person name="Derisi J."/>
            <person name="Roy S.W."/>
            <person name="Marshall W.F."/>
            <person name="Sood P."/>
        </authorList>
    </citation>
    <scope>NUCLEOTIDE SEQUENCE [LARGE SCALE GENOMIC DNA]</scope>
    <source>
        <strain evidence="9">WM001</strain>
    </source>
</reference>
<evidence type="ECO:0000256" key="1">
    <source>
        <dbReference type="ARBA" id="ARBA00004123"/>
    </source>
</evidence>
<dbReference type="GO" id="GO:0008270">
    <property type="term" value="F:zinc ion binding"/>
    <property type="evidence" value="ECO:0007669"/>
    <property type="project" value="UniProtKB-KW"/>
</dbReference>
<dbReference type="InterPro" id="IPR003604">
    <property type="entry name" value="Matrin/U1-like-C_Znf_C2H2"/>
</dbReference>
<dbReference type="InterPro" id="IPR036236">
    <property type="entry name" value="Znf_C2H2_sf"/>
</dbReference>
<dbReference type="GO" id="GO:0005681">
    <property type="term" value="C:spliceosomal complex"/>
    <property type="evidence" value="ECO:0007669"/>
    <property type="project" value="InterPro"/>
</dbReference>
<accession>A0A1R2D4A1</accession>
<gene>
    <name evidence="9" type="ORF">SteCoe_268</name>
</gene>
<organism evidence="9 10">
    <name type="scientific">Stentor coeruleus</name>
    <dbReference type="NCBI Taxonomy" id="5963"/>
    <lineage>
        <taxon>Eukaryota</taxon>
        <taxon>Sar</taxon>
        <taxon>Alveolata</taxon>
        <taxon>Ciliophora</taxon>
        <taxon>Postciliodesmatophora</taxon>
        <taxon>Heterotrichea</taxon>
        <taxon>Heterotrichida</taxon>
        <taxon>Stentoridae</taxon>
        <taxon>Stentor</taxon>
    </lineage>
</organism>
<sequence>MSSEIEQLRSNQEEIEYLEKAIVKAMFFKSQNPRNVILADYIIKIFLDEIQSRSVQALKIYQDEDHLKREEISFLEGNRTGPSSTGNRSLDVWLNYYEKINSLKDYHEKYTPYGTPAEIFDDNWFFLHSLDDKSRIPKFSGQEGYGRYVDLHTNYMEFMNLKKIQNNKRCNFKYLDYVAFLATFDQFHEIPIFCKDRNYEVYMENLLIYLKSFFERTQPLFNLQQMEEICNRAFEEAWKNRNIKGWEFIPKILRVDPLYCVPCKKLFTNRNVYKAHKKGMKHRKNAERIAEILEEEEDFSEVERLKNIARKESFVTRLRENLGDIIEDSMNNIRKKQTRTAEELELYESDQEEPFKMPIEELKKKSETKKKEESSDSEQERPAYNPLNLPIGFDGKPIPYWLYKLHGLNVEYKCEICGNYSYWGRRAFERHFQEWRHAHGMRCLRIPNTMHFREITRIEEAVQLHKKLMQDHQLDMFRPEDEEECEDSLGNVMTRKKFNDLKRQGIL</sequence>
<dbReference type="InterPro" id="IPR013087">
    <property type="entry name" value="Znf_C2H2_type"/>
</dbReference>
<keyword evidence="3" id="KW-0479">Metal-binding</keyword>
<dbReference type="EMBL" id="MPUH01000003">
    <property type="protein sequence ID" value="OMJ96095.1"/>
    <property type="molecule type" value="Genomic_DNA"/>
</dbReference>
<dbReference type="InterPro" id="IPR000690">
    <property type="entry name" value="Matrin/U1-C_Znf_C2H2"/>
</dbReference>
<dbReference type="InterPro" id="IPR022755">
    <property type="entry name" value="Znf_C2H2_jaz"/>
</dbReference>
<dbReference type="OrthoDB" id="2160351at2759"/>
<feature type="region of interest" description="Disordered" evidence="7">
    <location>
        <begin position="357"/>
        <end position="386"/>
    </location>
</feature>
<evidence type="ECO:0000256" key="4">
    <source>
        <dbReference type="ARBA" id="ARBA00022771"/>
    </source>
</evidence>
<dbReference type="InterPro" id="IPR024598">
    <property type="entry name" value="SF3a60/Prp9_C"/>
</dbReference>
<dbReference type="InterPro" id="IPR051421">
    <property type="entry name" value="RNA_Proc_DNA_Dmg_Regulator"/>
</dbReference>
<keyword evidence="6" id="KW-0539">Nucleus</keyword>
<evidence type="ECO:0000256" key="3">
    <source>
        <dbReference type="ARBA" id="ARBA00022723"/>
    </source>
</evidence>
<dbReference type="GO" id="GO:0000398">
    <property type="term" value="P:mRNA splicing, via spliceosome"/>
    <property type="evidence" value="ECO:0007669"/>
    <property type="project" value="InterPro"/>
</dbReference>
<dbReference type="SUPFAM" id="SSF57667">
    <property type="entry name" value="beta-beta-alpha zinc fingers"/>
    <property type="match status" value="1"/>
</dbReference>
<evidence type="ECO:0000256" key="2">
    <source>
        <dbReference type="ARBA" id="ARBA00008776"/>
    </source>
</evidence>
<keyword evidence="4" id="KW-0863">Zinc-finger</keyword>
<feature type="compositionally biased region" description="Basic and acidic residues" evidence="7">
    <location>
        <begin position="357"/>
        <end position="381"/>
    </location>
</feature>
<evidence type="ECO:0000313" key="9">
    <source>
        <dbReference type="EMBL" id="OMJ96095.1"/>
    </source>
</evidence>
<dbReference type="Pfam" id="PF16837">
    <property type="entry name" value="SF3A3"/>
    <property type="match status" value="1"/>
</dbReference>
<evidence type="ECO:0000256" key="6">
    <source>
        <dbReference type="ARBA" id="ARBA00023242"/>
    </source>
</evidence>
<dbReference type="SMART" id="SM00355">
    <property type="entry name" value="ZnF_C2H2"/>
    <property type="match status" value="2"/>
</dbReference>
<comment type="similarity">
    <text evidence="2">Belongs to the SF3A3 family.</text>
</comment>
<dbReference type="Gene3D" id="3.30.160.60">
    <property type="entry name" value="Classic Zinc Finger"/>
    <property type="match status" value="1"/>
</dbReference>
<comment type="subcellular location">
    <subcellularLocation>
        <location evidence="1">Nucleus</location>
    </subcellularLocation>
</comment>
<dbReference type="AlphaFoldDB" id="A0A1R2D4A1"/>
<dbReference type="InterPro" id="IPR031774">
    <property type="entry name" value="SF3A3_dom"/>
</dbReference>
<name>A0A1R2D4A1_9CILI</name>
<protein>
    <recommendedName>
        <fullName evidence="8">Matrin-type domain-containing protein</fullName>
    </recommendedName>
</protein>
<evidence type="ECO:0000256" key="7">
    <source>
        <dbReference type="SAM" id="MobiDB-lite"/>
    </source>
</evidence>
<dbReference type="Pfam" id="PF12171">
    <property type="entry name" value="zf-C2H2_jaz"/>
    <property type="match status" value="1"/>
</dbReference>
<feature type="domain" description="Matrin-type" evidence="8">
    <location>
        <begin position="412"/>
        <end position="443"/>
    </location>
</feature>
<dbReference type="PANTHER" id="PTHR12786">
    <property type="entry name" value="SPLICING FACTOR SF3A-RELATED"/>
    <property type="match status" value="1"/>
</dbReference>
<dbReference type="PROSITE" id="PS00028">
    <property type="entry name" value="ZINC_FINGER_C2H2_1"/>
    <property type="match status" value="1"/>
</dbReference>
<dbReference type="PROSITE" id="PS50171">
    <property type="entry name" value="ZF_MATRIN"/>
    <property type="match status" value="1"/>
</dbReference>
<dbReference type="Pfam" id="PF11931">
    <property type="entry name" value="SF3a60_Prp9_C"/>
    <property type="match status" value="1"/>
</dbReference>
<evidence type="ECO:0000256" key="5">
    <source>
        <dbReference type="ARBA" id="ARBA00022833"/>
    </source>
</evidence>
<dbReference type="PANTHER" id="PTHR12786:SF2">
    <property type="entry name" value="SPLICING FACTOR 3A SUBUNIT 3"/>
    <property type="match status" value="1"/>
</dbReference>
<evidence type="ECO:0000259" key="8">
    <source>
        <dbReference type="PROSITE" id="PS50171"/>
    </source>
</evidence>
<evidence type="ECO:0000313" key="10">
    <source>
        <dbReference type="Proteomes" id="UP000187209"/>
    </source>
</evidence>
<dbReference type="GO" id="GO:0003723">
    <property type="term" value="F:RNA binding"/>
    <property type="evidence" value="ECO:0007669"/>
    <property type="project" value="InterPro"/>
</dbReference>
<keyword evidence="10" id="KW-1185">Reference proteome</keyword>